<feature type="domain" description="Type IV secretion system coupling protein TraD DNA-binding" evidence="7">
    <location>
        <begin position="136"/>
        <end position="306"/>
    </location>
</feature>
<name>A0A3D5QAQ7_FLESI</name>
<keyword evidence="2" id="KW-1003">Cell membrane</keyword>
<evidence type="ECO:0000256" key="5">
    <source>
        <dbReference type="ARBA" id="ARBA00023136"/>
    </source>
</evidence>
<dbReference type="CDD" id="cd01127">
    <property type="entry name" value="TrwB_TraG_TraD_VirD4"/>
    <property type="match status" value="2"/>
</dbReference>
<organism evidence="9 10">
    <name type="scientific">Flexistipes sinusarabici</name>
    <dbReference type="NCBI Taxonomy" id="2352"/>
    <lineage>
        <taxon>Bacteria</taxon>
        <taxon>Pseudomonadati</taxon>
        <taxon>Deferribacterota</taxon>
        <taxon>Deferribacteres</taxon>
        <taxon>Deferribacterales</taxon>
        <taxon>Flexistipitaceae</taxon>
        <taxon>Flexistipes</taxon>
    </lineage>
</organism>
<dbReference type="EMBL" id="DPPF01000035">
    <property type="protein sequence ID" value="HCW92369.1"/>
    <property type="molecule type" value="Genomic_DNA"/>
</dbReference>
<dbReference type="GO" id="GO:0005886">
    <property type="term" value="C:plasma membrane"/>
    <property type="evidence" value="ECO:0007669"/>
    <property type="project" value="UniProtKB-SubCell"/>
</dbReference>
<evidence type="ECO:0000259" key="8">
    <source>
        <dbReference type="Pfam" id="PF12696"/>
    </source>
</evidence>
<feature type="transmembrane region" description="Helical" evidence="6">
    <location>
        <begin position="7"/>
        <end position="27"/>
    </location>
</feature>
<keyword evidence="4 6" id="KW-1133">Transmembrane helix</keyword>
<evidence type="ECO:0000256" key="3">
    <source>
        <dbReference type="ARBA" id="ARBA00022692"/>
    </source>
</evidence>
<dbReference type="InterPro" id="IPR019476">
    <property type="entry name" value="T4SS_TraD_DNA-bd"/>
</dbReference>
<dbReference type="Pfam" id="PF10412">
    <property type="entry name" value="TrwB_AAD_bind"/>
    <property type="match status" value="1"/>
</dbReference>
<dbReference type="SUPFAM" id="SSF52540">
    <property type="entry name" value="P-loop containing nucleoside triphosphate hydrolases"/>
    <property type="match status" value="1"/>
</dbReference>
<sequence>MFLQNYYIKPFIIEFLLAVGVLFYGQYIKLPGSVSTGLGVGILLLALHRFYKMMVRSAGVKSLAMSTPITYSIAKAKPDKEKTFIGKGFVWENKHVQRMYDLSQQESLIKYFDTSKSGGNPAIHGVGYSGEKNIFLPNKTLTLQTAIVGGTGSGKTRLIESLAAQGVLRNEPVIIFDPKGDNELVDRIYDVCRRTGREDDFQFFSLAHPKHSMSYNPMENFAKPTDLASRIRSIMEVGNDPFYADFVWNVILGVCKGLMSLGEAITLDNIDKYALGEIRDLYKRVKQAYDEVKNKDTERNKMLEDAYKSLSNLMEYPGDFFIKVRSNLAPVLSSLTYGEIGTLLSSIPSDITWEKVVNKNRVVYFYLGSMLDATVAKNVGRLALQDFLYYVGNIYAFQEDKNRRPINLFVDEFYNVMFDGYVDLLNKSRGAGVRVMLGMQTSKDIEAVVDRAKASQILANTNNKIFLRTPEKEIAELFQDLYGETVIKERMKTISYSPDVKEDGILYGGNMGDRLMNKAVPLVDKSYITALPIGHAFMYTQGENPYKLRLPIITDKIEKSFMGEVIKDSQRKIL</sequence>
<dbReference type="Gene3D" id="3.40.50.300">
    <property type="entry name" value="P-loop containing nucleotide triphosphate hydrolases"/>
    <property type="match status" value="2"/>
</dbReference>
<dbReference type="AlphaFoldDB" id="A0A3D5QAQ7"/>
<reference evidence="9 10" key="1">
    <citation type="journal article" date="2018" name="Nat. Biotechnol.">
        <title>A standardized bacterial taxonomy based on genome phylogeny substantially revises the tree of life.</title>
        <authorList>
            <person name="Parks D.H."/>
            <person name="Chuvochina M."/>
            <person name="Waite D.W."/>
            <person name="Rinke C."/>
            <person name="Skarshewski A."/>
            <person name="Chaumeil P.A."/>
            <person name="Hugenholtz P."/>
        </authorList>
    </citation>
    <scope>NUCLEOTIDE SEQUENCE [LARGE SCALE GENOMIC DNA]</scope>
    <source>
        <strain evidence="9">UBA8672</strain>
    </source>
</reference>
<gene>
    <name evidence="9" type="ORF">DHM44_01670</name>
</gene>
<evidence type="ECO:0000259" key="7">
    <source>
        <dbReference type="Pfam" id="PF10412"/>
    </source>
</evidence>
<dbReference type="InterPro" id="IPR027417">
    <property type="entry name" value="P-loop_NTPase"/>
</dbReference>
<dbReference type="PANTHER" id="PTHR37937">
    <property type="entry name" value="CONJUGATIVE TRANSFER: DNA TRANSPORT"/>
    <property type="match status" value="1"/>
</dbReference>
<accession>A0A3D5QAQ7</accession>
<feature type="domain" description="TraD/TraG TraM recognition site" evidence="8">
    <location>
        <begin position="405"/>
        <end position="496"/>
    </location>
</feature>
<evidence type="ECO:0000313" key="10">
    <source>
        <dbReference type="Proteomes" id="UP000262325"/>
    </source>
</evidence>
<comment type="subcellular location">
    <subcellularLocation>
        <location evidence="1">Cell membrane</location>
        <topology evidence="1">Multi-pass membrane protein</topology>
    </subcellularLocation>
</comment>
<keyword evidence="5 6" id="KW-0472">Membrane</keyword>
<evidence type="ECO:0000256" key="4">
    <source>
        <dbReference type="ARBA" id="ARBA00022989"/>
    </source>
</evidence>
<feature type="transmembrane region" description="Helical" evidence="6">
    <location>
        <begin position="33"/>
        <end position="51"/>
    </location>
</feature>
<evidence type="ECO:0000256" key="1">
    <source>
        <dbReference type="ARBA" id="ARBA00004651"/>
    </source>
</evidence>
<evidence type="ECO:0000313" key="9">
    <source>
        <dbReference type="EMBL" id="HCW92369.1"/>
    </source>
</evidence>
<proteinExistence type="predicted"/>
<protein>
    <submittedName>
        <fullName evidence="9">Uncharacterized protein</fullName>
    </submittedName>
</protein>
<dbReference type="Pfam" id="PF12696">
    <property type="entry name" value="TraG-D_C"/>
    <property type="match status" value="1"/>
</dbReference>
<evidence type="ECO:0000256" key="6">
    <source>
        <dbReference type="SAM" id="Phobius"/>
    </source>
</evidence>
<evidence type="ECO:0000256" key="2">
    <source>
        <dbReference type="ARBA" id="ARBA00022475"/>
    </source>
</evidence>
<dbReference type="InterPro" id="IPR051539">
    <property type="entry name" value="T4SS-coupling_protein"/>
</dbReference>
<comment type="caution">
    <text evidence="9">The sequence shown here is derived from an EMBL/GenBank/DDBJ whole genome shotgun (WGS) entry which is preliminary data.</text>
</comment>
<keyword evidence="3 6" id="KW-0812">Transmembrane</keyword>
<dbReference type="InterPro" id="IPR032689">
    <property type="entry name" value="TraG-D_C"/>
</dbReference>
<dbReference type="PANTHER" id="PTHR37937:SF1">
    <property type="entry name" value="CONJUGATIVE TRANSFER: DNA TRANSPORT"/>
    <property type="match status" value="1"/>
</dbReference>
<dbReference type="Proteomes" id="UP000262325">
    <property type="component" value="Unassembled WGS sequence"/>
</dbReference>